<sequence>MKRGEVWTASGGPDYAGKPRPIVIIQDDSFDATSSITICPLTTNTTNAPIFRLLIEPSEQNGLRIASRLMVDKITTVPKSKVGSRLGRLDDEDVLRINRAALVFLGLASSKRSTQ</sequence>
<name>A0A0S3Q0R4_9BRAD</name>
<dbReference type="EC" id="3.1.-.-" evidence="1"/>
<organism evidence="1 2">
    <name type="scientific">Variibacter gotjawalensis</name>
    <dbReference type="NCBI Taxonomy" id="1333996"/>
    <lineage>
        <taxon>Bacteria</taxon>
        <taxon>Pseudomonadati</taxon>
        <taxon>Pseudomonadota</taxon>
        <taxon>Alphaproteobacteria</taxon>
        <taxon>Hyphomicrobiales</taxon>
        <taxon>Nitrobacteraceae</taxon>
        <taxon>Variibacter</taxon>
    </lineage>
</organism>
<dbReference type="GO" id="GO:0016075">
    <property type="term" value="P:rRNA catabolic process"/>
    <property type="evidence" value="ECO:0007669"/>
    <property type="project" value="TreeGrafter"/>
</dbReference>
<dbReference type="EMBL" id="AP014946">
    <property type="protein sequence ID" value="BAT61768.1"/>
    <property type="molecule type" value="Genomic_DNA"/>
</dbReference>
<evidence type="ECO:0000313" key="2">
    <source>
        <dbReference type="Proteomes" id="UP000236884"/>
    </source>
</evidence>
<dbReference type="InterPro" id="IPR011067">
    <property type="entry name" value="Plasmid_toxin/cell-grow_inhib"/>
</dbReference>
<dbReference type="GO" id="GO:0004521">
    <property type="term" value="F:RNA endonuclease activity"/>
    <property type="evidence" value="ECO:0007669"/>
    <property type="project" value="TreeGrafter"/>
</dbReference>
<keyword evidence="1" id="KW-0378">Hydrolase</keyword>
<dbReference type="SUPFAM" id="SSF50118">
    <property type="entry name" value="Cell growth inhibitor/plasmid maintenance toxic component"/>
    <property type="match status" value="1"/>
</dbReference>
<dbReference type="InterPro" id="IPR003477">
    <property type="entry name" value="PemK-like"/>
</dbReference>
<dbReference type="PANTHER" id="PTHR33988:SF2">
    <property type="entry name" value="ENDORIBONUCLEASE MAZF"/>
    <property type="match status" value="1"/>
</dbReference>
<dbReference type="PANTHER" id="PTHR33988">
    <property type="entry name" value="ENDORIBONUCLEASE MAZF-RELATED"/>
    <property type="match status" value="1"/>
</dbReference>
<gene>
    <name evidence="1" type="primary">mazF</name>
    <name evidence="1" type="ORF">GJW-30_1_04329</name>
</gene>
<evidence type="ECO:0000313" key="1">
    <source>
        <dbReference type="EMBL" id="BAT61768.1"/>
    </source>
</evidence>
<dbReference type="Proteomes" id="UP000236884">
    <property type="component" value="Chromosome"/>
</dbReference>
<dbReference type="GO" id="GO:0003677">
    <property type="term" value="F:DNA binding"/>
    <property type="evidence" value="ECO:0007669"/>
    <property type="project" value="InterPro"/>
</dbReference>
<proteinExistence type="predicted"/>
<dbReference type="OrthoDB" id="3196747at2"/>
<dbReference type="AlphaFoldDB" id="A0A0S3Q0R4"/>
<accession>A0A0S3Q0R4</accession>
<dbReference type="GO" id="GO:0016787">
    <property type="term" value="F:hydrolase activity"/>
    <property type="evidence" value="ECO:0007669"/>
    <property type="project" value="UniProtKB-KW"/>
</dbReference>
<keyword evidence="2" id="KW-1185">Reference proteome</keyword>
<protein>
    <submittedName>
        <fullName evidence="1">Toxin MazF</fullName>
        <ecNumber evidence="1">3.1.-.-</ecNumber>
    </submittedName>
</protein>
<dbReference type="Gene3D" id="2.30.30.110">
    <property type="match status" value="1"/>
</dbReference>
<dbReference type="Pfam" id="PF02452">
    <property type="entry name" value="PemK_toxin"/>
    <property type="match status" value="1"/>
</dbReference>
<dbReference type="GO" id="GO:0006402">
    <property type="term" value="P:mRNA catabolic process"/>
    <property type="evidence" value="ECO:0007669"/>
    <property type="project" value="TreeGrafter"/>
</dbReference>
<dbReference type="RefSeq" id="WP_096358421.1">
    <property type="nucleotide sequence ID" value="NZ_AP014946.1"/>
</dbReference>
<dbReference type="KEGG" id="vgo:GJW-30_1_04329"/>
<reference evidence="1 2" key="1">
    <citation type="submission" date="2015-08" db="EMBL/GenBank/DDBJ databases">
        <title>Investigation of the bacterial diversity of lava forest soil.</title>
        <authorList>
            <person name="Lee J.S."/>
        </authorList>
    </citation>
    <scope>NUCLEOTIDE SEQUENCE [LARGE SCALE GENOMIC DNA]</scope>
    <source>
        <strain evidence="1 2">GJW-30</strain>
    </source>
</reference>